<evidence type="ECO:0000256" key="4">
    <source>
        <dbReference type="ARBA" id="ARBA00023136"/>
    </source>
</evidence>
<dbReference type="InterPro" id="IPR051694">
    <property type="entry name" value="Immunoregulatory_rcpt-like"/>
</dbReference>
<protein>
    <submittedName>
        <fullName evidence="6">Uncharacterized protein</fullName>
    </submittedName>
</protein>
<keyword evidence="4 5" id="KW-0472">Membrane</keyword>
<gene>
    <name evidence="6" type="ORF">AA0113_g12191</name>
</gene>
<dbReference type="PANTHER" id="PTHR15549:SF26">
    <property type="entry name" value="AXIAL BUDDING PATTERN PROTEIN 2-RELATED"/>
    <property type="match status" value="1"/>
</dbReference>
<evidence type="ECO:0000313" key="7">
    <source>
        <dbReference type="Proteomes" id="UP000293823"/>
    </source>
</evidence>
<evidence type="ECO:0000256" key="1">
    <source>
        <dbReference type="ARBA" id="ARBA00004167"/>
    </source>
</evidence>
<dbReference type="Proteomes" id="UP000293823">
    <property type="component" value="Unassembled WGS sequence"/>
</dbReference>
<comment type="subcellular location">
    <subcellularLocation>
        <location evidence="1">Membrane</location>
        <topology evidence="1">Single-pass membrane protein</topology>
    </subcellularLocation>
</comment>
<sequence length="329" mass="35247">MTFGPEHPDVCLSSFSTPIRAYAAIITESLSDGENITPVWEYTSKYGSDGTTVISSITTIATGLAVADPVVVAWQIDDVGTFPSEYVKSLVARYSIPSPASTSAPTINALEPTTAPTSNGLSTGTRVGIGVGVALAAALAGSLLIFWCLRRRRKAGGTEGPDAVISEMEDQDHTHTERKWYFGGRWRSEVDAQATQNELDSKAVHVVPGPPAELEAHEPAVEGAKIAGNDDGRALERVQLYTALDGIRPGEDPFGFIHFQGTGTRQRILHDFFSFGLICSAVITVLSRVGSFSHVLSEPIRSLKYSGNDLAITATVALFRLLHDLMLSQ</sequence>
<evidence type="ECO:0000256" key="5">
    <source>
        <dbReference type="SAM" id="Phobius"/>
    </source>
</evidence>
<name>A0A4Q4PY22_9PLEO</name>
<dbReference type="GO" id="GO:0016020">
    <property type="term" value="C:membrane"/>
    <property type="evidence" value="ECO:0007669"/>
    <property type="project" value="UniProtKB-SubCell"/>
</dbReference>
<dbReference type="PANTHER" id="PTHR15549">
    <property type="entry name" value="PAIRED IMMUNOGLOBULIN-LIKE TYPE 2 RECEPTOR"/>
    <property type="match status" value="1"/>
</dbReference>
<evidence type="ECO:0000256" key="3">
    <source>
        <dbReference type="ARBA" id="ARBA00022989"/>
    </source>
</evidence>
<organism evidence="6 7">
    <name type="scientific">Alternaria arborescens</name>
    <dbReference type="NCBI Taxonomy" id="156630"/>
    <lineage>
        <taxon>Eukaryota</taxon>
        <taxon>Fungi</taxon>
        <taxon>Dikarya</taxon>
        <taxon>Ascomycota</taxon>
        <taxon>Pezizomycotina</taxon>
        <taxon>Dothideomycetes</taxon>
        <taxon>Pleosporomycetidae</taxon>
        <taxon>Pleosporales</taxon>
        <taxon>Pleosporineae</taxon>
        <taxon>Pleosporaceae</taxon>
        <taxon>Alternaria</taxon>
        <taxon>Alternaria sect. Alternaria</taxon>
    </lineage>
</organism>
<evidence type="ECO:0000313" key="6">
    <source>
        <dbReference type="EMBL" id="RYO28245.1"/>
    </source>
</evidence>
<dbReference type="EMBL" id="PEJP01000088">
    <property type="protein sequence ID" value="RYO28245.1"/>
    <property type="molecule type" value="Genomic_DNA"/>
</dbReference>
<comment type="caution">
    <text evidence="6">The sequence shown here is derived from an EMBL/GenBank/DDBJ whole genome shotgun (WGS) entry which is preliminary data.</text>
</comment>
<accession>A0A4Q4PY22</accession>
<proteinExistence type="predicted"/>
<keyword evidence="7" id="KW-1185">Reference proteome</keyword>
<feature type="transmembrane region" description="Helical" evidence="5">
    <location>
        <begin position="127"/>
        <end position="149"/>
    </location>
</feature>
<feature type="transmembrane region" description="Helical" evidence="5">
    <location>
        <begin position="272"/>
        <end position="290"/>
    </location>
</feature>
<dbReference type="AlphaFoldDB" id="A0A4Q4PY22"/>
<reference evidence="7" key="1">
    <citation type="journal article" date="2019" name="bioRxiv">
        <title>Genomics, evolutionary history and diagnostics of the Alternaria alternata species group including apple and Asian pear pathotypes.</title>
        <authorList>
            <person name="Armitage A.D."/>
            <person name="Cockerton H.M."/>
            <person name="Sreenivasaprasad S."/>
            <person name="Woodhall J.W."/>
            <person name="Lane C.R."/>
            <person name="Harrison R.J."/>
            <person name="Clarkson J.P."/>
        </authorList>
    </citation>
    <scope>NUCLEOTIDE SEQUENCE [LARGE SCALE GENOMIC DNA]</scope>
    <source>
        <strain evidence="7">RGR 97.0016</strain>
    </source>
</reference>
<keyword evidence="2 5" id="KW-0812">Transmembrane</keyword>
<evidence type="ECO:0000256" key="2">
    <source>
        <dbReference type="ARBA" id="ARBA00022692"/>
    </source>
</evidence>
<dbReference type="OrthoDB" id="4770059at2759"/>
<dbReference type="GO" id="GO:0071944">
    <property type="term" value="C:cell periphery"/>
    <property type="evidence" value="ECO:0007669"/>
    <property type="project" value="UniProtKB-ARBA"/>
</dbReference>
<keyword evidence="3 5" id="KW-1133">Transmembrane helix</keyword>